<evidence type="ECO:0000256" key="1">
    <source>
        <dbReference type="SAM" id="Phobius"/>
    </source>
</evidence>
<dbReference type="NCBIfam" id="NF045538">
    <property type="entry name" value="AciT"/>
    <property type="match status" value="1"/>
</dbReference>
<organism evidence="2 3">
    <name type="scientific">Psychrobacter piechaudii</name>
    <dbReference type="NCBI Taxonomy" id="1945521"/>
    <lineage>
        <taxon>Bacteria</taxon>
        <taxon>Pseudomonadati</taxon>
        <taxon>Pseudomonadota</taxon>
        <taxon>Gammaproteobacteria</taxon>
        <taxon>Moraxellales</taxon>
        <taxon>Moraxellaceae</taxon>
        <taxon>Psychrobacter</taxon>
    </lineage>
</organism>
<evidence type="ECO:0000313" key="2">
    <source>
        <dbReference type="EMBL" id="SJM71713.1"/>
    </source>
</evidence>
<gene>
    <name evidence="2" type="ORF">A1232T_01314</name>
</gene>
<feature type="transmembrane region" description="Helical" evidence="1">
    <location>
        <begin position="20"/>
        <end position="37"/>
    </location>
</feature>
<feature type="transmembrane region" description="Helical" evidence="1">
    <location>
        <begin position="44"/>
        <end position="67"/>
    </location>
</feature>
<reference evidence="2 3" key="1">
    <citation type="submission" date="2017-02" db="EMBL/GenBank/DDBJ databases">
        <authorList>
            <person name="Peterson S.W."/>
        </authorList>
    </citation>
    <scope>NUCLEOTIDE SEQUENCE [LARGE SCALE GENOMIC DNA]</scope>
    <source>
        <strain evidence="2">Psychrobacter_piechaudii</strain>
    </source>
</reference>
<accession>A0A1R4GUG7</accession>
<dbReference type="EMBL" id="FUGE01000132">
    <property type="protein sequence ID" value="SJM71713.1"/>
    <property type="molecule type" value="Genomic_DNA"/>
</dbReference>
<proteinExistence type="predicted"/>
<protein>
    <submittedName>
        <fullName evidence="2">Uncharacterized protein</fullName>
    </submittedName>
</protein>
<keyword evidence="1" id="KW-0812">Transmembrane</keyword>
<dbReference type="RefSeq" id="WP_077451068.1">
    <property type="nucleotide sequence ID" value="NZ_FUGE01000132.1"/>
</dbReference>
<evidence type="ECO:0000313" key="3">
    <source>
        <dbReference type="Proteomes" id="UP000188357"/>
    </source>
</evidence>
<dbReference type="Proteomes" id="UP000188357">
    <property type="component" value="Unassembled WGS sequence"/>
</dbReference>
<feature type="transmembrane region" description="Helical" evidence="1">
    <location>
        <begin position="73"/>
        <end position="93"/>
    </location>
</feature>
<keyword evidence="1" id="KW-0472">Membrane</keyword>
<keyword evidence="3" id="KW-1185">Reference proteome</keyword>
<dbReference type="AlphaFoldDB" id="A0A1R4GUG7"/>
<keyword evidence="1" id="KW-1133">Transmembrane helix</keyword>
<name>A0A1R4GUG7_9GAMM</name>
<sequence>MATFTTIATSTPGLSGTFNWSTLGYMLLAVGILATYLSGRRYLLGYLLGGMGYWVLIEGIQSVVVNVTSMSSGYGYLTAVLLTIAVAGSYLGYRYKQFVATMETQKTGVESLSRRTAPVAAAVKARTPKDKYIEHTPIYNNYKPRFRN</sequence>
<dbReference type="OrthoDB" id="6712790at2"/>
<dbReference type="InterPro" id="IPR053771">
    <property type="entry name" value="AciT"/>
</dbReference>